<evidence type="ECO:0000256" key="1">
    <source>
        <dbReference type="SAM" id="SignalP"/>
    </source>
</evidence>
<evidence type="ECO:0000313" key="2">
    <source>
        <dbReference type="EMBL" id="PFH31286.1"/>
    </source>
</evidence>
<dbReference type="GeneID" id="40307773"/>
<feature type="chain" id="PRO_5013242086" evidence="1">
    <location>
        <begin position="20"/>
        <end position="205"/>
    </location>
</feature>
<protein>
    <submittedName>
        <fullName evidence="2">Uncharacterized protein</fullName>
    </submittedName>
</protein>
<reference evidence="2 3" key="1">
    <citation type="submission" date="2017-09" db="EMBL/GenBank/DDBJ databases">
        <title>Genome sequencing of Besnoitia besnoiti strain Bb-Ger1.</title>
        <authorList>
            <person name="Schares G."/>
            <person name="Venepally P."/>
            <person name="Lorenzi H.A."/>
        </authorList>
    </citation>
    <scope>NUCLEOTIDE SEQUENCE [LARGE SCALE GENOMIC DNA]</scope>
    <source>
        <strain evidence="2 3">Bb-Ger1</strain>
    </source>
</reference>
<dbReference type="Proteomes" id="UP000224006">
    <property type="component" value="Unassembled WGS sequence"/>
</dbReference>
<dbReference type="KEGG" id="bbes:BESB_027210"/>
<keyword evidence="1" id="KW-0732">Signal</keyword>
<comment type="caution">
    <text evidence="2">The sequence shown here is derived from an EMBL/GenBank/DDBJ whole genome shotgun (WGS) entry which is preliminary data.</text>
</comment>
<accession>A0A2A9M5X0</accession>
<dbReference type="OrthoDB" id="333368at2759"/>
<dbReference type="AlphaFoldDB" id="A0A2A9M5X0"/>
<dbReference type="VEuPathDB" id="ToxoDB:BESB_027210"/>
<gene>
    <name evidence="2" type="ORF">BESB_027210</name>
</gene>
<keyword evidence="3" id="KW-1185">Reference proteome</keyword>
<organism evidence="2 3">
    <name type="scientific">Besnoitia besnoiti</name>
    <name type="common">Apicomplexan protozoan</name>
    <dbReference type="NCBI Taxonomy" id="94643"/>
    <lineage>
        <taxon>Eukaryota</taxon>
        <taxon>Sar</taxon>
        <taxon>Alveolata</taxon>
        <taxon>Apicomplexa</taxon>
        <taxon>Conoidasida</taxon>
        <taxon>Coccidia</taxon>
        <taxon>Eucoccidiorida</taxon>
        <taxon>Eimeriorina</taxon>
        <taxon>Sarcocystidae</taxon>
        <taxon>Besnoitia</taxon>
    </lineage>
</organism>
<name>A0A2A9M5X0_BESBE</name>
<dbReference type="RefSeq" id="XP_029215295.1">
    <property type="nucleotide sequence ID" value="XM_029361395.1"/>
</dbReference>
<dbReference type="EMBL" id="NWUJ01000015">
    <property type="protein sequence ID" value="PFH31286.1"/>
    <property type="molecule type" value="Genomic_DNA"/>
</dbReference>
<feature type="signal peptide" evidence="1">
    <location>
        <begin position="1"/>
        <end position="19"/>
    </location>
</feature>
<proteinExistence type="predicted"/>
<evidence type="ECO:0000313" key="3">
    <source>
        <dbReference type="Proteomes" id="UP000224006"/>
    </source>
</evidence>
<sequence>MMLTLSFAVLCSVPKFFSSTQSVGFTDWTSFALTQRKTFLDTLPSFVFARGQGDPNISHAESIDESDFSEETAQLIQDGIVFSPSQFDFDAAYDKAKKASEKHVIWDIYHVDQKMLGQKLRESMEKYIFDAYLALRRSEPELRQIPIIGNARLIHFLRSLLTRRRIKTTKTDEELSRIFPERPRLFPWIPDIPVRDSQAENHDEL</sequence>